<dbReference type="EMBL" id="CALNXJ010000009">
    <property type="protein sequence ID" value="CAH3105023.1"/>
    <property type="molecule type" value="Genomic_DNA"/>
</dbReference>
<evidence type="ECO:0000313" key="1">
    <source>
        <dbReference type="EMBL" id="CAH3105023.1"/>
    </source>
</evidence>
<evidence type="ECO:0000313" key="2">
    <source>
        <dbReference type="Proteomes" id="UP001159428"/>
    </source>
</evidence>
<feature type="non-terminal residue" evidence="1">
    <location>
        <position position="98"/>
    </location>
</feature>
<accession>A0AAU9WCN1</accession>
<proteinExistence type="predicted"/>
<keyword evidence="2" id="KW-1185">Reference proteome</keyword>
<feature type="non-terminal residue" evidence="1">
    <location>
        <position position="1"/>
    </location>
</feature>
<dbReference type="AlphaFoldDB" id="A0AAU9WCN1"/>
<protein>
    <submittedName>
        <fullName evidence="1">Uncharacterized protein</fullName>
    </submittedName>
</protein>
<dbReference type="Proteomes" id="UP001159428">
    <property type="component" value="Unassembled WGS sequence"/>
</dbReference>
<sequence length="98" mass="11116">NLKEYEVILQRAGLDRSSHEEVKTLRVCARHRYGMGKYWRPSKLCQFPGHKGPPTSVKSRDVINPAMAKEVFQLLDISLPIGSPICSPCRKKHKADTN</sequence>
<name>A0AAU9WCN1_9CNID</name>
<comment type="caution">
    <text evidence="1">The sequence shown here is derived from an EMBL/GenBank/DDBJ whole genome shotgun (WGS) entry which is preliminary data.</text>
</comment>
<reference evidence="1 2" key="1">
    <citation type="submission" date="2022-05" db="EMBL/GenBank/DDBJ databases">
        <authorList>
            <consortium name="Genoscope - CEA"/>
            <person name="William W."/>
        </authorList>
    </citation>
    <scope>NUCLEOTIDE SEQUENCE [LARGE SCALE GENOMIC DNA]</scope>
</reference>
<gene>
    <name evidence="1" type="ORF">PMEA_00034998</name>
</gene>
<organism evidence="1 2">
    <name type="scientific">Pocillopora meandrina</name>
    <dbReference type="NCBI Taxonomy" id="46732"/>
    <lineage>
        <taxon>Eukaryota</taxon>
        <taxon>Metazoa</taxon>
        <taxon>Cnidaria</taxon>
        <taxon>Anthozoa</taxon>
        <taxon>Hexacorallia</taxon>
        <taxon>Scleractinia</taxon>
        <taxon>Astrocoeniina</taxon>
        <taxon>Pocilloporidae</taxon>
        <taxon>Pocillopora</taxon>
    </lineage>
</organism>